<evidence type="ECO:0008006" key="3">
    <source>
        <dbReference type="Google" id="ProtNLM"/>
    </source>
</evidence>
<comment type="caution">
    <text evidence="1">The sequence shown here is derived from an EMBL/GenBank/DDBJ whole genome shotgun (WGS) entry which is preliminary data.</text>
</comment>
<proteinExistence type="predicted"/>
<dbReference type="EMBL" id="JAIZAY010000003">
    <property type="protein sequence ID" value="KAJ8044472.1"/>
    <property type="molecule type" value="Genomic_DNA"/>
</dbReference>
<evidence type="ECO:0000313" key="1">
    <source>
        <dbReference type="EMBL" id="KAJ8044472.1"/>
    </source>
</evidence>
<name>A0A9Q1HCN0_HOLLE</name>
<sequence>MPFGVKLTQKVFQKHMSQHFGDLPGVEADIDDILVWGSSPEEHSKRLRVVVDRCKTFNLNATQEQMFVWSE</sequence>
<protein>
    <recommendedName>
        <fullName evidence="3">Reverse transcriptase</fullName>
    </recommendedName>
</protein>
<keyword evidence="2" id="KW-1185">Reference proteome</keyword>
<dbReference type="PANTHER" id="PTHR37984:SF5">
    <property type="entry name" value="PROTEIN NYNRIN-LIKE"/>
    <property type="match status" value="1"/>
</dbReference>
<dbReference type="InterPro" id="IPR043128">
    <property type="entry name" value="Rev_trsase/Diguanyl_cyclase"/>
</dbReference>
<dbReference type="Proteomes" id="UP001152320">
    <property type="component" value="Chromosome 3"/>
</dbReference>
<gene>
    <name evidence="1" type="ORF">HOLleu_07233</name>
</gene>
<dbReference type="AlphaFoldDB" id="A0A9Q1HCN0"/>
<dbReference type="Gene3D" id="3.30.70.270">
    <property type="match status" value="1"/>
</dbReference>
<dbReference type="InterPro" id="IPR050951">
    <property type="entry name" value="Retrovirus_Pol_polyprotein"/>
</dbReference>
<evidence type="ECO:0000313" key="2">
    <source>
        <dbReference type="Proteomes" id="UP001152320"/>
    </source>
</evidence>
<dbReference type="OrthoDB" id="430238at2759"/>
<dbReference type="InterPro" id="IPR043502">
    <property type="entry name" value="DNA/RNA_pol_sf"/>
</dbReference>
<dbReference type="SUPFAM" id="SSF56672">
    <property type="entry name" value="DNA/RNA polymerases"/>
    <property type="match status" value="1"/>
</dbReference>
<accession>A0A9Q1HCN0</accession>
<organism evidence="1 2">
    <name type="scientific">Holothuria leucospilota</name>
    <name type="common">Black long sea cucumber</name>
    <name type="synonym">Mertensiothuria leucospilota</name>
    <dbReference type="NCBI Taxonomy" id="206669"/>
    <lineage>
        <taxon>Eukaryota</taxon>
        <taxon>Metazoa</taxon>
        <taxon>Echinodermata</taxon>
        <taxon>Eleutherozoa</taxon>
        <taxon>Echinozoa</taxon>
        <taxon>Holothuroidea</taxon>
        <taxon>Aspidochirotacea</taxon>
        <taxon>Aspidochirotida</taxon>
        <taxon>Holothuriidae</taxon>
        <taxon>Holothuria</taxon>
    </lineage>
</organism>
<dbReference type="PANTHER" id="PTHR37984">
    <property type="entry name" value="PROTEIN CBG26694"/>
    <property type="match status" value="1"/>
</dbReference>
<reference evidence="1" key="1">
    <citation type="submission" date="2021-10" db="EMBL/GenBank/DDBJ databases">
        <title>Tropical sea cucumber genome reveals ecological adaptation and Cuvierian tubules defense mechanism.</title>
        <authorList>
            <person name="Chen T."/>
        </authorList>
    </citation>
    <scope>NUCLEOTIDE SEQUENCE</scope>
    <source>
        <strain evidence="1">Nanhai2018</strain>
        <tissue evidence="1">Muscle</tissue>
    </source>
</reference>